<evidence type="ECO:0008006" key="4">
    <source>
        <dbReference type="Google" id="ProtNLM"/>
    </source>
</evidence>
<feature type="compositionally biased region" description="Basic and acidic residues" evidence="1">
    <location>
        <begin position="129"/>
        <end position="155"/>
    </location>
</feature>
<dbReference type="OrthoDB" id="671439at2759"/>
<dbReference type="Proteomes" id="UP000226431">
    <property type="component" value="Unassembled WGS sequence"/>
</dbReference>
<proteinExistence type="predicted"/>
<comment type="caution">
    <text evidence="2">The sequence shown here is derived from an EMBL/GenBank/DDBJ whole genome shotgun (WGS) entry which is preliminary data.</text>
</comment>
<protein>
    <recommendedName>
        <fullName evidence="4">SGNH hydrolase-type esterase domain-containing protein</fullName>
    </recommendedName>
</protein>
<evidence type="ECO:0000313" key="3">
    <source>
        <dbReference type="Proteomes" id="UP000226431"/>
    </source>
</evidence>
<feature type="region of interest" description="Disordered" evidence="1">
    <location>
        <begin position="84"/>
        <end position="155"/>
    </location>
</feature>
<dbReference type="STRING" id="2004952.A0A2C5Z454"/>
<dbReference type="AlphaFoldDB" id="A0A2C5Z454"/>
<dbReference type="Gene3D" id="3.40.50.1110">
    <property type="entry name" value="SGNH hydrolase"/>
    <property type="match status" value="1"/>
</dbReference>
<dbReference type="SUPFAM" id="SSF52266">
    <property type="entry name" value="SGNH hydrolase"/>
    <property type="match status" value="1"/>
</dbReference>
<name>A0A2C5Z454_9HYPO</name>
<evidence type="ECO:0000256" key="1">
    <source>
        <dbReference type="SAM" id="MobiDB-lite"/>
    </source>
</evidence>
<reference evidence="2 3" key="1">
    <citation type="submission" date="2017-06" db="EMBL/GenBank/DDBJ databases">
        <title>Ant-infecting Ophiocordyceps genomes reveal a high diversity of potential behavioral manipulation genes and a possible major role for enterotoxins.</title>
        <authorList>
            <person name="De Bekker C."/>
            <person name="Evans H.C."/>
            <person name="Brachmann A."/>
            <person name="Hughes D.P."/>
        </authorList>
    </citation>
    <scope>NUCLEOTIDE SEQUENCE [LARGE SCALE GENOMIC DNA]</scope>
    <source>
        <strain evidence="2 3">Map16</strain>
    </source>
</reference>
<gene>
    <name evidence="2" type="ORF">CDD80_3289</name>
</gene>
<sequence length="155" mass="16792">MAAPYPQLVLFGDSLLEEGVKMKDGFSLQAALQTHCLRRLDVVNRGLSGYNTVHGLRFIEDIFPPRGEGTPEMKYLVGVAVRDQRRGAPVGADSPTCADRRVRGQPTSHNRAPADQGARSQGAAGDAAADPRAEDEGFRSRDGTHVQDSRIRHDG</sequence>
<dbReference type="EMBL" id="NJES01000292">
    <property type="protein sequence ID" value="PHH74154.1"/>
    <property type="molecule type" value="Genomic_DNA"/>
</dbReference>
<feature type="compositionally biased region" description="Low complexity" evidence="1">
    <location>
        <begin position="114"/>
        <end position="128"/>
    </location>
</feature>
<organism evidence="2 3">
    <name type="scientific">Ophiocordyceps camponoti-rufipedis</name>
    <dbReference type="NCBI Taxonomy" id="2004952"/>
    <lineage>
        <taxon>Eukaryota</taxon>
        <taxon>Fungi</taxon>
        <taxon>Dikarya</taxon>
        <taxon>Ascomycota</taxon>
        <taxon>Pezizomycotina</taxon>
        <taxon>Sordariomycetes</taxon>
        <taxon>Hypocreomycetidae</taxon>
        <taxon>Hypocreales</taxon>
        <taxon>Ophiocordycipitaceae</taxon>
        <taxon>Ophiocordyceps</taxon>
    </lineage>
</organism>
<keyword evidence="3" id="KW-1185">Reference proteome</keyword>
<dbReference type="InterPro" id="IPR036514">
    <property type="entry name" value="SGNH_hydro_sf"/>
</dbReference>
<accession>A0A2C5Z454</accession>
<evidence type="ECO:0000313" key="2">
    <source>
        <dbReference type="EMBL" id="PHH74154.1"/>
    </source>
</evidence>